<dbReference type="PANTHER" id="PTHR35807">
    <property type="entry name" value="TRANSCRIPTIONAL REGULATOR REDD-RELATED"/>
    <property type="match status" value="1"/>
</dbReference>
<keyword evidence="3" id="KW-1185">Reference proteome</keyword>
<protein>
    <submittedName>
        <fullName evidence="2">DNA-binding SARP family transcriptional activator</fullName>
    </submittedName>
</protein>
<comment type="caution">
    <text evidence="2">The sequence shown here is derived from an EMBL/GenBank/DDBJ whole genome shotgun (WGS) entry which is preliminary data.</text>
</comment>
<dbReference type="InterPro" id="IPR019734">
    <property type="entry name" value="TPR_rpt"/>
</dbReference>
<name>A0A8J7GFW4_9ACTN</name>
<dbReference type="SMART" id="SM00028">
    <property type="entry name" value="TPR"/>
    <property type="match status" value="2"/>
</dbReference>
<proteinExistence type="predicted"/>
<accession>A0A8J7GFW4</accession>
<dbReference type="Gene3D" id="1.10.10.10">
    <property type="entry name" value="Winged helix-like DNA-binding domain superfamily/Winged helix DNA-binding domain"/>
    <property type="match status" value="1"/>
</dbReference>
<feature type="domain" description="Bacterial transcriptional activator" evidence="1">
    <location>
        <begin position="525"/>
        <end position="647"/>
    </location>
</feature>
<dbReference type="InterPro" id="IPR016032">
    <property type="entry name" value="Sig_transdc_resp-reg_C-effctor"/>
</dbReference>
<dbReference type="Gene3D" id="1.25.40.10">
    <property type="entry name" value="Tetratricopeptide repeat domain"/>
    <property type="match status" value="3"/>
</dbReference>
<evidence type="ECO:0000313" key="2">
    <source>
        <dbReference type="EMBL" id="MBG6135233.1"/>
    </source>
</evidence>
<dbReference type="GO" id="GO:0006355">
    <property type="term" value="P:regulation of DNA-templated transcription"/>
    <property type="evidence" value="ECO:0007669"/>
    <property type="project" value="InterPro"/>
</dbReference>
<dbReference type="EMBL" id="JADOUF010000001">
    <property type="protein sequence ID" value="MBG6135233.1"/>
    <property type="molecule type" value="Genomic_DNA"/>
</dbReference>
<dbReference type="Proteomes" id="UP000622552">
    <property type="component" value="Unassembled WGS sequence"/>
</dbReference>
<dbReference type="SUPFAM" id="SSF46894">
    <property type="entry name" value="C-terminal effector domain of the bipartite response regulators"/>
    <property type="match status" value="1"/>
</dbReference>
<dbReference type="InterPro" id="IPR036388">
    <property type="entry name" value="WH-like_DNA-bd_sf"/>
</dbReference>
<dbReference type="InterPro" id="IPR051677">
    <property type="entry name" value="AfsR-DnrI-RedD_regulator"/>
</dbReference>
<dbReference type="Pfam" id="PF13424">
    <property type="entry name" value="TPR_12"/>
    <property type="match status" value="1"/>
</dbReference>
<reference evidence="2" key="1">
    <citation type="submission" date="2020-11" db="EMBL/GenBank/DDBJ databases">
        <title>Sequencing the genomes of 1000 actinobacteria strains.</title>
        <authorList>
            <person name="Klenk H.-P."/>
        </authorList>
    </citation>
    <scope>NUCLEOTIDE SEQUENCE</scope>
    <source>
        <strain evidence="2">DSM 45356</strain>
    </source>
</reference>
<organism evidence="2 3">
    <name type="scientific">Longispora fulva</name>
    <dbReference type="NCBI Taxonomy" id="619741"/>
    <lineage>
        <taxon>Bacteria</taxon>
        <taxon>Bacillati</taxon>
        <taxon>Actinomycetota</taxon>
        <taxon>Actinomycetes</taxon>
        <taxon>Micromonosporales</taxon>
        <taxon>Micromonosporaceae</taxon>
        <taxon>Longispora</taxon>
    </lineage>
</organism>
<evidence type="ECO:0000313" key="3">
    <source>
        <dbReference type="Proteomes" id="UP000622552"/>
    </source>
</evidence>
<dbReference type="SUPFAM" id="SSF48452">
    <property type="entry name" value="TPR-like"/>
    <property type="match status" value="2"/>
</dbReference>
<dbReference type="AlphaFoldDB" id="A0A8J7GFW4"/>
<evidence type="ECO:0000259" key="1">
    <source>
        <dbReference type="SMART" id="SM01043"/>
    </source>
</evidence>
<dbReference type="InterPro" id="IPR005158">
    <property type="entry name" value="BTAD"/>
</dbReference>
<dbReference type="InterPro" id="IPR011990">
    <property type="entry name" value="TPR-like_helical_dom_sf"/>
</dbReference>
<gene>
    <name evidence="2" type="ORF">IW245_001427</name>
</gene>
<dbReference type="GO" id="GO:0003677">
    <property type="term" value="F:DNA binding"/>
    <property type="evidence" value="ECO:0007669"/>
    <property type="project" value="UniProtKB-KW"/>
</dbReference>
<dbReference type="RefSeq" id="WP_197002371.1">
    <property type="nucleotide sequence ID" value="NZ_BONS01000003.1"/>
</dbReference>
<sequence>MGEREPLLHAEELADAEPEAALAVLAALAGPTGPLPPGLAWRLGMVHYLAGRLATATEILDRGAYPTENTGDEAQLAAWSATARWAVGDVPGCGDLAARALRIATAAGCERALAAAHVASALHAERLGDRGANQFHYRRALVHAERAGDRRQIARIRTNQASQALEVAAYATAREAAEVATAAAELAGTPAYLVVAVSNHAQALLRLGVLDEAVERFQIALTLCQNTGDAAAAYALNGLGEVYRRQGRPTLARTAHEEALRISESCADLQGIVPATAGLVLLLADSEPEVAAALAENAASRAVGRLLGVAELSTARVERSAGRPDQAMAAVTRAEGIARRHRDRAGLADALELRSALAADPAARHAALTEARSIWAEAGATGDADRMAVELAGLPGATDEERSEGRRARHRLVAAGLCEPGAEPIVIRTLGRFEVRAGGRGAPPVSWPSRKARDLLRILLARRGRPVPREELTELLWGASGPGDVGHRLSTELSGLRGQLDPDRTSGFLRVDRASAAVDPSRLWLDVDVFLTDAGRGLAAHERGDLAEAGRVLTEAERLYGGDFLADEPYDEWSVPLREEARSVYLRVLTVLAEISPPDEAIRYVHRSLAIDPYDERCHRFLLRLLRDSGRHGEARRALRRFEEAMREIGVG</sequence>
<dbReference type="Pfam" id="PF03704">
    <property type="entry name" value="BTAD"/>
    <property type="match status" value="1"/>
</dbReference>
<dbReference type="SMART" id="SM01043">
    <property type="entry name" value="BTAD"/>
    <property type="match status" value="1"/>
</dbReference>
<keyword evidence="2" id="KW-0238">DNA-binding</keyword>